<feature type="domain" description="BPL/LPL catalytic" evidence="2">
    <location>
        <begin position="11"/>
        <end position="198"/>
    </location>
</feature>
<evidence type="ECO:0000259" key="2">
    <source>
        <dbReference type="PROSITE" id="PS51733"/>
    </source>
</evidence>
<dbReference type="GO" id="GO:0005737">
    <property type="term" value="C:cytoplasm"/>
    <property type="evidence" value="ECO:0007669"/>
    <property type="project" value="TreeGrafter"/>
</dbReference>
<dbReference type="InterPro" id="IPR004143">
    <property type="entry name" value="BPL_LPL_catalytic"/>
</dbReference>
<dbReference type="EMBL" id="SDHY01000006">
    <property type="protein sequence ID" value="RXK47686.1"/>
    <property type="molecule type" value="Genomic_DNA"/>
</dbReference>
<dbReference type="NCBIfam" id="TIGR00121">
    <property type="entry name" value="birA_ligase"/>
    <property type="match status" value="1"/>
</dbReference>
<protein>
    <submittedName>
        <fullName evidence="3">Biotin--[acetyl-CoA-carboxylase] ligase</fullName>
        <ecNumber evidence="3">6.3.4.15</ecNumber>
    </submittedName>
</protein>
<dbReference type="InterPro" id="IPR004408">
    <property type="entry name" value="Biotin_CoA_COase_ligase"/>
</dbReference>
<evidence type="ECO:0000313" key="4">
    <source>
        <dbReference type="Proteomes" id="UP000289455"/>
    </source>
</evidence>
<dbReference type="GO" id="GO:0004077">
    <property type="term" value="F:biotin--[biotin carboxyl-carrier protein] ligase activity"/>
    <property type="evidence" value="ECO:0007669"/>
    <property type="project" value="UniProtKB-EC"/>
</dbReference>
<organism evidence="3 4">
    <name type="scientific">Aquirufa rosea</name>
    <dbReference type="NCBI Taxonomy" id="2509241"/>
    <lineage>
        <taxon>Bacteria</taxon>
        <taxon>Pseudomonadati</taxon>
        <taxon>Bacteroidota</taxon>
        <taxon>Cytophagia</taxon>
        <taxon>Cytophagales</taxon>
        <taxon>Flectobacillaceae</taxon>
        <taxon>Aquirufa</taxon>
    </lineage>
</organism>
<accession>A0A4Q1BY92</accession>
<dbReference type="InterPro" id="IPR045864">
    <property type="entry name" value="aa-tRNA-synth_II/BPL/LPL"/>
</dbReference>
<proteinExistence type="predicted"/>
<sequence length="264" mass="30438">MNLNNYHAPTQFVGKTAKYLASCPSTNSLAFQESLDMLLPEGYAWVAGHQTAGRGQRGNTWQAEPDQNLLLSYLLKPPHHLLENQFFLSKAVALGIIHGLQDWAKIHFGEKLPLSIKWPNDIYLEGKKLGGILIENNFQAGQWTFSIIGIGLNINQTNFADLRACSLKSWMKSPQPFDLLDIYQHISMGIEQKYLHFLEKKFYLLDEIYHSQLFRFQEWHSYQDKNHIFTGKILRVNDQGLLIMEKSSGEQAYEIKELSFIFKD</sequence>
<evidence type="ECO:0000313" key="3">
    <source>
        <dbReference type="EMBL" id="RXK47686.1"/>
    </source>
</evidence>
<comment type="caution">
    <text evidence="3">The sequence shown here is derived from an EMBL/GenBank/DDBJ whole genome shotgun (WGS) entry which is preliminary data.</text>
</comment>
<name>A0A4Q1BY92_9BACT</name>
<dbReference type="SUPFAM" id="SSF55681">
    <property type="entry name" value="Class II aaRS and biotin synthetases"/>
    <property type="match status" value="1"/>
</dbReference>
<dbReference type="PROSITE" id="PS51733">
    <property type="entry name" value="BPL_LPL_CATALYTIC"/>
    <property type="match status" value="1"/>
</dbReference>
<reference evidence="3 4" key="1">
    <citation type="submission" date="2019-01" db="EMBL/GenBank/DDBJ databases">
        <title>Cytophagaceae bacterium strain CAR-16.</title>
        <authorList>
            <person name="Chen W.-M."/>
        </authorList>
    </citation>
    <scope>NUCLEOTIDE SEQUENCE [LARGE SCALE GENOMIC DNA]</scope>
    <source>
        <strain evidence="3 4">CAR-16</strain>
    </source>
</reference>
<dbReference type="Pfam" id="PF03099">
    <property type="entry name" value="BPL_LplA_LipB"/>
    <property type="match status" value="1"/>
</dbReference>
<dbReference type="OrthoDB" id="9807064at2"/>
<dbReference type="AlphaFoldDB" id="A0A4Q1BY92"/>
<dbReference type="Gene3D" id="3.30.930.10">
    <property type="entry name" value="Bira Bifunctional Protein, Domain 2"/>
    <property type="match status" value="1"/>
</dbReference>
<evidence type="ECO:0000256" key="1">
    <source>
        <dbReference type="ARBA" id="ARBA00022598"/>
    </source>
</evidence>
<dbReference type="CDD" id="cd16442">
    <property type="entry name" value="BPL"/>
    <property type="match status" value="1"/>
</dbReference>
<dbReference type="PANTHER" id="PTHR12835">
    <property type="entry name" value="BIOTIN PROTEIN LIGASE"/>
    <property type="match status" value="1"/>
</dbReference>
<gene>
    <name evidence="3" type="ORF">ESB04_10645</name>
</gene>
<dbReference type="Proteomes" id="UP000289455">
    <property type="component" value="Unassembled WGS sequence"/>
</dbReference>
<keyword evidence="4" id="KW-1185">Reference proteome</keyword>
<keyword evidence="1 3" id="KW-0436">Ligase</keyword>
<dbReference type="PANTHER" id="PTHR12835:SF5">
    <property type="entry name" value="BIOTIN--PROTEIN LIGASE"/>
    <property type="match status" value="1"/>
</dbReference>
<dbReference type="EC" id="6.3.4.15" evidence="3"/>